<dbReference type="Gene3D" id="1.10.3720.10">
    <property type="entry name" value="MetI-like"/>
    <property type="match status" value="1"/>
</dbReference>
<evidence type="ECO:0000313" key="9">
    <source>
        <dbReference type="EMBL" id="SDB50140.1"/>
    </source>
</evidence>
<feature type="domain" description="ABC transmembrane type-1" evidence="8">
    <location>
        <begin position="76"/>
        <end position="266"/>
    </location>
</feature>
<evidence type="ECO:0000256" key="2">
    <source>
        <dbReference type="ARBA" id="ARBA00022448"/>
    </source>
</evidence>
<keyword evidence="6 7" id="KW-0472">Membrane</keyword>
<dbReference type="OrthoDB" id="9815445at2"/>
<evidence type="ECO:0000256" key="1">
    <source>
        <dbReference type="ARBA" id="ARBA00004651"/>
    </source>
</evidence>
<feature type="transmembrane region" description="Helical" evidence="7">
    <location>
        <begin position="12"/>
        <end position="36"/>
    </location>
</feature>
<feature type="transmembrane region" description="Helical" evidence="7">
    <location>
        <begin position="80"/>
        <end position="102"/>
    </location>
</feature>
<accession>A0A1G6DYE5</accession>
<dbReference type="InterPro" id="IPR050901">
    <property type="entry name" value="BP-dep_ABC_trans_perm"/>
</dbReference>
<evidence type="ECO:0000256" key="4">
    <source>
        <dbReference type="ARBA" id="ARBA00022692"/>
    </source>
</evidence>
<dbReference type="Pfam" id="PF00528">
    <property type="entry name" value="BPD_transp_1"/>
    <property type="match status" value="1"/>
</dbReference>
<organism evidence="9 10">
    <name type="scientific">Bauldia litoralis</name>
    <dbReference type="NCBI Taxonomy" id="665467"/>
    <lineage>
        <taxon>Bacteria</taxon>
        <taxon>Pseudomonadati</taxon>
        <taxon>Pseudomonadota</taxon>
        <taxon>Alphaproteobacteria</taxon>
        <taxon>Hyphomicrobiales</taxon>
        <taxon>Kaistiaceae</taxon>
        <taxon>Bauldia</taxon>
    </lineage>
</organism>
<keyword evidence="2 7" id="KW-0813">Transport</keyword>
<protein>
    <submittedName>
        <fullName evidence="9">Trehalose/maltose transport system permease protein</fullName>
    </submittedName>
</protein>
<keyword evidence="10" id="KW-1185">Reference proteome</keyword>
<dbReference type="InterPro" id="IPR000515">
    <property type="entry name" value="MetI-like"/>
</dbReference>
<sequence length="281" mass="30035">MSFAARRTGLATRLGVLLGLGVFLVWSLAPVVWLVLSSFLTQRALIAQPPDLAPASFTLQNFVAVMQSAASLGHGMLNSFIVASFSTALALALGAPAAYALARLSLPRANVISFMILATQMLPGIAIAIPLFIVITRLGLIDNVWTLGLVYLSFNLPIVIWILRGFFLGIPQGLERAAAVDGAGPVRTFRYIILPISIPPLAAAAVFAFIEAWNEFFFALILTRKSAETVPLVVAQFAGQYQTVFGQMMAAALISVAPVILLAIIFKDQIVRGFADGMMKG</sequence>
<gene>
    <name evidence="9" type="ORF">SAMN02982931_03883</name>
</gene>
<keyword evidence="3" id="KW-1003">Cell membrane</keyword>
<reference evidence="9 10" key="1">
    <citation type="submission" date="2016-10" db="EMBL/GenBank/DDBJ databases">
        <authorList>
            <person name="de Groot N.N."/>
        </authorList>
    </citation>
    <scope>NUCLEOTIDE SEQUENCE [LARGE SCALE GENOMIC DNA]</scope>
    <source>
        <strain evidence="9 10">ATCC 35022</strain>
    </source>
</reference>
<dbReference type="GO" id="GO:0005886">
    <property type="term" value="C:plasma membrane"/>
    <property type="evidence" value="ECO:0007669"/>
    <property type="project" value="UniProtKB-SubCell"/>
</dbReference>
<dbReference type="PANTHER" id="PTHR32243:SF18">
    <property type="entry name" value="INNER MEMBRANE ABC TRANSPORTER PERMEASE PROTEIN YCJP"/>
    <property type="match status" value="1"/>
</dbReference>
<name>A0A1G6DYE5_9HYPH</name>
<dbReference type="EMBL" id="FMXQ01000009">
    <property type="protein sequence ID" value="SDB50140.1"/>
    <property type="molecule type" value="Genomic_DNA"/>
</dbReference>
<evidence type="ECO:0000256" key="6">
    <source>
        <dbReference type="ARBA" id="ARBA00023136"/>
    </source>
</evidence>
<evidence type="ECO:0000256" key="7">
    <source>
        <dbReference type="RuleBase" id="RU363032"/>
    </source>
</evidence>
<dbReference type="GO" id="GO:0055085">
    <property type="term" value="P:transmembrane transport"/>
    <property type="evidence" value="ECO:0007669"/>
    <property type="project" value="InterPro"/>
</dbReference>
<dbReference type="Proteomes" id="UP000199071">
    <property type="component" value="Unassembled WGS sequence"/>
</dbReference>
<dbReference type="PROSITE" id="PS50928">
    <property type="entry name" value="ABC_TM1"/>
    <property type="match status" value="1"/>
</dbReference>
<evidence type="ECO:0000256" key="3">
    <source>
        <dbReference type="ARBA" id="ARBA00022475"/>
    </source>
</evidence>
<dbReference type="CDD" id="cd06261">
    <property type="entry name" value="TM_PBP2"/>
    <property type="match status" value="1"/>
</dbReference>
<evidence type="ECO:0000256" key="5">
    <source>
        <dbReference type="ARBA" id="ARBA00022989"/>
    </source>
</evidence>
<comment type="similarity">
    <text evidence="7">Belongs to the binding-protein-dependent transport system permease family.</text>
</comment>
<feature type="transmembrane region" description="Helical" evidence="7">
    <location>
        <begin position="191"/>
        <end position="210"/>
    </location>
</feature>
<dbReference type="SUPFAM" id="SSF161098">
    <property type="entry name" value="MetI-like"/>
    <property type="match status" value="1"/>
</dbReference>
<evidence type="ECO:0000259" key="8">
    <source>
        <dbReference type="PROSITE" id="PS50928"/>
    </source>
</evidence>
<comment type="subcellular location">
    <subcellularLocation>
        <location evidence="1 7">Cell membrane</location>
        <topology evidence="1 7">Multi-pass membrane protein</topology>
    </subcellularLocation>
</comment>
<dbReference type="AlphaFoldDB" id="A0A1G6DYE5"/>
<evidence type="ECO:0000313" key="10">
    <source>
        <dbReference type="Proteomes" id="UP000199071"/>
    </source>
</evidence>
<keyword evidence="5 7" id="KW-1133">Transmembrane helix</keyword>
<dbReference type="PANTHER" id="PTHR32243">
    <property type="entry name" value="MALTOSE TRANSPORT SYSTEM PERMEASE-RELATED"/>
    <property type="match status" value="1"/>
</dbReference>
<proteinExistence type="inferred from homology"/>
<feature type="transmembrane region" description="Helical" evidence="7">
    <location>
        <begin position="148"/>
        <end position="170"/>
    </location>
</feature>
<dbReference type="STRING" id="665467.SAMN02982931_03883"/>
<keyword evidence="4 7" id="KW-0812">Transmembrane</keyword>
<feature type="transmembrane region" description="Helical" evidence="7">
    <location>
        <begin position="244"/>
        <end position="266"/>
    </location>
</feature>
<dbReference type="InterPro" id="IPR035906">
    <property type="entry name" value="MetI-like_sf"/>
</dbReference>
<dbReference type="RefSeq" id="WP_090879031.1">
    <property type="nucleotide sequence ID" value="NZ_FMXQ01000009.1"/>
</dbReference>
<feature type="transmembrane region" description="Helical" evidence="7">
    <location>
        <begin position="114"/>
        <end position="136"/>
    </location>
</feature>